<sequence length="170" mass="19124">MWQTFRCIVFTLRNVAERQSQLRWESYGHQLAENIRELRKRRGLSQEELAELANLSRNQISNLERNDHNGIGTANPTLSTIYQIARGLGVMPIVVLPGAVHEVADVCTDAGLDRPMQFRWYGIDVEFPSDDSEDTQAALSAAQEELDNLAAEPISLLGTRQLPPKYPHSP</sequence>
<evidence type="ECO:0000256" key="4">
    <source>
        <dbReference type="SAM" id="Coils"/>
    </source>
</evidence>
<dbReference type="InterPro" id="IPR001387">
    <property type="entry name" value="Cro/C1-type_HTH"/>
</dbReference>
<evidence type="ECO:0000313" key="7">
    <source>
        <dbReference type="Proteomes" id="UP000516320"/>
    </source>
</evidence>
<dbReference type="PROSITE" id="PS50943">
    <property type="entry name" value="HTH_CROC1"/>
    <property type="match status" value="1"/>
</dbReference>
<dbReference type="EMBL" id="CP046884">
    <property type="protein sequence ID" value="QNQ89719.1"/>
    <property type="molecule type" value="Genomic_DNA"/>
</dbReference>
<proteinExistence type="predicted"/>
<gene>
    <name evidence="6" type="ORF">GP475_02950</name>
</gene>
<dbReference type="PANTHER" id="PTHR46797:SF23">
    <property type="entry name" value="HTH-TYPE TRANSCRIPTIONAL REGULATOR SUTR"/>
    <property type="match status" value="1"/>
</dbReference>
<evidence type="ECO:0000256" key="1">
    <source>
        <dbReference type="ARBA" id="ARBA00023015"/>
    </source>
</evidence>
<evidence type="ECO:0000259" key="5">
    <source>
        <dbReference type="PROSITE" id="PS50943"/>
    </source>
</evidence>
<dbReference type="PANTHER" id="PTHR46797">
    <property type="entry name" value="HTH-TYPE TRANSCRIPTIONAL REGULATOR"/>
    <property type="match status" value="1"/>
</dbReference>
<protein>
    <submittedName>
        <fullName evidence="6">Helix-turn-helix domain-containing protein</fullName>
    </submittedName>
</protein>
<keyword evidence="2" id="KW-0238">DNA-binding</keyword>
<dbReference type="InterPro" id="IPR010982">
    <property type="entry name" value="Lambda_DNA-bd_dom_sf"/>
</dbReference>
<dbReference type="SMART" id="SM00530">
    <property type="entry name" value="HTH_XRE"/>
    <property type="match status" value="1"/>
</dbReference>
<keyword evidence="1" id="KW-0805">Transcription regulation</keyword>
<keyword evidence="4" id="KW-0175">Coiled coil</keyword>
<organism evidence="6 7">
    <name type="scientific">Corynebacterium poyangense</name>
    <dbReference type="NCBI Taxonomy" id="2684405"/>
    <lineage>
        <taxon>Bacteria</taxon>
        <taxon>Bacillati</taxon>
        <taxon>Actinomycetota</taxon>
        <taxon>Actinomycetes</taxon>
        <taxon>Mycobacteriales</taxon>
        <taxon>Corynebacteriaceae</taxon>
        <taxon>Corynebacterium</taxon>
    </lineage>
</organism>
<dbReference type="GO" id="GO:0005829">
    <property type="term" value="C:cytosol"/>
    <property type="evidence" value="ECO:0007669"/>
    <property type="project" value="TreeGrafter"/>
</dbReference>
<accession>A0A7H0SME4</accession>
<dbReference type="InterPro" id="IPR050807">
    <property type="entry name" value="TransReg_Diox_bact_type"/>
</dbReference>
<dbReference type="Proteomes" id="UP000516320">
    <property type="component" value="Chromosome"/>
</dbReference>
<dbReference type="Pfam" id="PF01381">
    <property type="entry name" value="HTH_3"/>
    <property type="match status" value="1"/>
</dbReference>
<dbReference type="GO" id="GO:0003677">
    <property type="term" value="F:DNA binding"/>
    <property type="evidence" value="ECO:0007669"/>
    <property type="project" value="UniProtKB-KW"/>
</dbReference>
<keyword evidence="3" id="KW-0804">Transcription</keyword>
<dbReference type="SUPFAM" id="SSF47413">
    <property type="entry name" value="lambda repressor-like DNA-binding domains"/>
    <property type="match status" value="1"/>
</dbReference>
<keyword evidence="7" id="KW-1185">Reference proteome</keyword>
<evidence type="ECO:0000256" key="2">
    <source>
        <dbReference type="ARBA" id="ARBA00023125"/>
    </source>
</evidence>
<evidence type="ECO:0000313" key="6">
    <source>
        <dbReference type="EMBL" id="QNQ89719.1"/>
    </source>
</evidence>
<reference evidence="6 7" key="1">
    <citation type="submission" date="2019-12" db="EMBL/GenBank/DDBJ databases">
        <title>Corynebacterium sp. nov., isolated from feces of the Anser Albifrons in China.</title>
        <authorList>
            <person name="Liu Q."/>
        </authorList>
    </citation>
    <scope>NUCLEOTIDE SEQUENCE [LARGE SCALE GENOMIC DNA]</scope>
    <source>
        <strain evidence="6 7">4H37-19</strain>
    </source>
</reference>
<evidence type="ECO:0000256" key="3">
    <source>
        <dbReference type="ARBA" id="ARBA00023163"/>
    </source>
</evidence>
<feature type="coiled-coil region" evidence="4">
    <location>
        <begin position="35"/>
        <end position="66"/>
    </location>
</feature>
<dbReference type="AlphaFoldDB" id="A0A7H0SME4"/>
<feature type="domain" description="HTH cro/C1-type" evidence="5">
    <location>
        <begin position="35"/>
        <end position="96"/>
    </location>
</feature>
<dbReference type="GO" id="GO:0003700">
    <property type="term" value="F:DNA-binding transcription factor activity"/>
    <property type="evidence" value="ECO:0007669"/>
    <property type="project" value="TreeGrafter"/>
</dbReference>
<dbReference type="CDD" id="cd00093">
    <property type="entry name" value="HTH_XRE"/>
    <property type="match status" value="1"/>
</dbReference>
<dbReference type="Gene3D" id="1.10.260.40">
    <property type="entry name" value="lambda repressor-like DNA-binding domains"/>
    <property type="match status" value="1"/>
</dbReference>
<name>A0A7H0SME4_9CORY</name>
<dbReference type="KEGG" id="cpoy:GP475_02950"/>